<reference evidence="3 4" key="1">
    <citation type="submission" date="2022-08" db="EMBL/GenBank/DDBJ databases">
        <title>Polyphasic taxonomy analysis of Qipengyuania sp.RS5-5.</title>
        <authorList>
            <person name="Xamxidin M."/>
            <person name="Wu M."/>
        </authorList>
    </citation>
    <scope>NUCLEOTIDE SEQUENCE [LARGE SCALE GENOMIC DNA]</scope>
    <source>
        <strain evidence="3 4">RS5-5</strain>
    </source>
</reference>
<protein>
    <submittedName>
        <fullName evidence="3">DUF6265 family protein</fullName>
    </submittedName>
</protein>
<evidence type="ECO:0000313" key="4">
    <source>
        <dbReference type="Proteomes" id="UP001206067"/>
    </source>
</evidence>
<evidence type="ECO:0000313" key="3">
    <source>
        <dbReference type="EMBL" id="MCR2834370.1"/>
    </source>
</evidence>
<evidence type="ECO:0000256" key="1">
    <source>
        <dbReference type="SAM" id="SignalP"/>
    </source>
</evidence>
<evidence type="ECO:0000259" key="2">
    <source>
        <dbReference type="Pfam" id="PF19780"/>
    </source>
</evidence>
<comment type="caution">
    <text evidence="3">The sequence shown here is derived from an EMBL/GenBank/DDBJ whole genome shotgun (WGS) entry which is preliminary data.</text>
</comment>
<sequence length="178" mass="19196">MRLFPVVFAFGALLAAIPAAAQETRVGEAGFESPPAAVGDAAWLVGQWSGTGIGDAEAHESWLIPSGDTMVGTFVQETAEGGIMFTEHMYLMEQDGSLVVKLKHFNPDMTGWEDKDGMVTFRLLAVEPCALYFHALTYRCADKDAGPAGGMVVAVRMRSDNPEPQELVFRFRRAAPAG</sequence>
<feature type="signal peptide" evidence="1">
    <location>
        <begin position="1"/>
        <end position="21"/>
    </location>
</feature>
<dbReference type="InterPro" id="IPR046232">
    <property type="entry name" value="DUF6265"/>
</dbReference>
<accession>A0ABT1XRT2</accession>
<dbReference type="Proteomes" id="UP001206067">
    <property type="component" value="Unassembled WGS sequence"/>
</dbReference>
<keyword evidence="4" id="KW-1185">Reference proteome</keyword>
<dbReference type="Pfam" id="PF19780">
    <property type="entry name" value="DUF6265"/>
    <property type="match status" value="1"/>
</dbReference>
<organism evidence="3 4">
    <name type="scientific">Parerythrobacter lacustris</name>
    <dbReference type="NCBI Taxonomy" id="2969984"/>
    <lineage>
        <taxon>Bacteria</taxon>
        <taxon>Pseudomonadati</taxon>
        <taxon>Pseudomonadota</taxon>
        <taxon>Alphaproteobacteria</taxon>
        <taxon>Sphingomonadales</taxon>
        <taxon>Erythrobacteraceae</taxon>
        <taxon>Parerythrobacter</taxon>
    </lineage>
</organism>
<keyword evidence="1" id="KW-0732">Signal</keyword>
<dbReference type="RefSeq" id="WP_257596173.1">
    <property type="nucleotide sequence ID" value="NZ_JANKHH010000005.1"/>
</dbReference>
<feature type="chain" id="PRO_5045170214" evidence="1">
    <location>
        <begin position="22"/>
        <end position="178"/>
    </location>
</feature>
<feature type="domain" description="DUF6265" evidence="2">
    <location>
        <begin position="42"/>
        <end position="144"/>
    </location>
</feature>
<dbReference type="EMBL" id="JANKHH010000005">
    <property type="protein sequence ID" value="MCR2834370.1"/>
    <property type="molecule type" value="Genomic_DNA"/>
</dbReference>
<gene>
    <name evidence="3" type="ORF">NSO95_10475</name>
</gene>
<proteinExistence type="predicted"/>
<name>A0ABT1XRT2_9SPHN</name>